<evidence type="ECO:0000259" key="6">
    <source>
        <dbReference type="SMART" id="SM00382"/>
    </source>
</evidence>
<gene>
    <name evidence="7" type="ORF">FJ657_08800</name>
</gene>
<keyword evidence="2 4" id="KW-0067">ATP-binding</keyword>
<dbReference type="SUPFAM" id="SSF52540">
    <property type="entry name" value="P-loop containing nucleoside triphosphate hydrolases"/>
    <property type="match status" value="1"/>
</dbReference>
<dbReference type="EMBL" id="VHQG01000002">
    <property type="protein sequence ID" value="TPW75932.1"/>
    <property type="molecule type" value="Genomic_DNA"/>
</dbReference>
<dbReference type="GO" id="GO:0005524">
    <property type="term" value="F:ATP binding"/>
    <property type="evidence" value="ECO:0007669"/>
    <property type="project" value="UniProtKB-KW"/>
</dbReference>
<feature type="domain" description="AAA+ ATPase" evidence="6">
    <location>
        <begin position="189"/>
        <end position="326"/>
    </location>
</feature>
<dbReference type="InterPro" id="IPR011990">
    <property type="entry name" value="TPR-like_helical_dom_sf"/>
</dbReference>
<dbReference type="OrthoDB" id="9809379at2"/>
<dbReference type="PANTHER" id="PTHR23077">
    <property type="entry name" value="AAA-FAMILY ATPASE"/>
    <property type="match status" value="1"/>
</dbReference>
<dbReference type="InterPro" id="IPR003959">
    <property type="entry name" value="ATPase_AAA_core"/>
</dbReference>
<keyword evidence="8" id="KW-1185">Reference proteome</keyword>
<feature type="region of interest" description="Disordered" evidence="5">
    <location>
        <begin position="74"/>
        <end position="107"/>
    </location>
</feature>
<comment type="similarity">
    <text evidence="4">Belongs to the AAA ATPase family.</text>
</comment>
<sequence length="436" mass="46617">MDHELILRSLRRAVAASPDDRALRRHLARTLIEAGGADEAIAHLSTLLAADPADAESTQLLEQALAASVDGADDELDEGAADSGQASPDADSVVSDDPIPTADPLTASSSAAASDFDWAAAEAQVDGLVDPMFVGDDGDAPDTAAFDVERSGLTLADVGGMQHVKERLNAAFLAPMQNEELRRLYGKSLRGGLLLYGPPGCGKTFLARAVAGELGASFISAGVADILDQYLGTSERNLHELFELARRNAPCVVFLDELDALGVRRTQTRHSGMRNIVVQLLQELDSIGADNEGVFVLAATNQPWDIDPALRRPGRLDRTLLVLPPDQDAREAVFRVHLRDRPVEAIDLGELARRSDGLTGADIAYATELAAERALLDSVRTGTARMIGMPDLVAALREVRPSTGAWLDAARNVVLFGDDDGTFDELRGYLKKSKRL</sequence>
<dbReference type="PANTHER" id="PTHR23077:SF171">
    <property type="entry name" value="NUCLEAR VALOSIN-CONTAINING PROTEIN-LIKE"/>
    <property type="match status" value="1"/>
</dbReference>
<dbReference type="SUPFAM" id="SSF48452">
    <property type="entry name" value="TPR-like"/>
    <property type="match status" value="1"/>
</dbReference>
<evidence type="ECO:0000256" key="1">
    <source>
        <dbReference type="ARBA" id="ARBA00022741"/>
    </source>
</evidence>
<evidence type="ECO:0000256" key="5">
    <source>
        <dbReference type="SAM" id="MobiDB-lite"/>
    </source>
</evidence>
<dbReference type="InterPro" id="IPR003593">
    <property type="entry name" value="AAA+_ATPase"/>
</dbReference>
<dbReference type="Pfam" id="PF00004">
    <property type="entry name" value="AAA"/>
    <property type="match status" value="1"/>
</dbReference>
<evidence type="ECO:0000313" key="8">
    <source>
        <dbReference type="Proteomes" id="UP000316252"/>
    </source>
</evidence>
<dbReference type="PROSITE" id="PS00674">
    <property type="entry name" value="AAA"/>
    <property type="match status" value="1"/>
</dbReference>
<feature type="compositionally biased region" description="Low complexity" evidence="5">
    <location>
        <begin position="86"/>
        <end position="107"/>
    </location>
</feature>
<evidence type="ECO:0000313" key="7">
    <source>
        <dbReference type="EMBL" id="TPW75932.1"/>
    </source>
</evidence>
<evidence type="ECO:0000256" key="2">
    <source>
        <dbReference type="ARBA" id="ARBA00022840"/>
    </source>
</evidence>
<dbReference type="RefSeq" id="WP_141163290.1">
    <property type="nucleotide sequence ID" value="NZ_VHQG01000002.1"/>
</dbReference>
<dbReference type="InterPro" id="IPR050168">
    <property type="entry name" value="AAA_ATPase_domain"/>
</dbReference>
<dbReference type="Pfam" id="PF14559">
    <property type="entry name" value="TPR_19"/>
    <property type="match status" value="1"/>
</dbReference>
<keyword evidence="1 4" id="KW-0547">Nucleotide-binding</keyword>
<dbReference type="Gene3D" id="3.40.50.300">
    <property type="entry name" value="P-loop containing nucleotide triphosphate hydrolases"/>
    <property type="match status" value="1"/>
</dbReference>
<dbReference type="InterPro" id="IPR027417">
    <property type="entry name" value="P-loop_NTPase"/>
</dbReference>
<dbReference type="Gene3D" id="1.25.40.10">
    <property type="entry name" value="Tetratricopeptide repeat domain"/>
    <property type="match status" value="1"/>
</dbReference>
<dbReference type="Gene3D" id="1.10.8.60">
    <property type="match status" value="1"/>
</dbReference>
<evidence type="ECO:0000256" key="4">
    <source>
        <dbReference type="RuleBase" id="RU003651"/>
    </source>
</evidence>
<keyword evidence="3" id="KW-0175">Coiled coil</keyword>
<dbReference type="GO" id="GO:0016887">
    <property type="term" value="F:ATP hydrolysis activity"/>
    <property type="evidence" value="ECO:0007669"/>
    <property type="project" value="InterPro"/>
</dbReference>
<dbReference type="FunFam" id="3.40.50.300:FF:001025">
    <property type="entry name" value="ATPase family, AAA domain-containing 2B"/>
    <property type="match status" value="1"/>
</dbReference>
<dbReference type="Proteomes" id="UP000316252">
    <property type="component" value="Unassembled WGS sequence"/>
</dbReference>
<reference evidence="7 8" key="1">
    <citation type="submission" date="2019-06" db="EMBL/GenBank/DDBJ databases">
        <authorList>
            <person name="Li F."/>
        </authorList>
    </citation>
    <scope>NUCLEOTIDE SEQUENCE [LARGE SCALE GENOMIC DNA]</scope>
    <source>
        <strain evidence="7 8">10F1D-1</strain>
    </source>
</reference>
<organism evidence="7 8">
    <name type="scientific">Schumannella soli</name>
    <dbReference type="NCBI Taxonomy" id="2590779"/>
    <lineage>
        <taxon>Bacteria</taxon>
        <taxon>Bacillati</taxon>
        <taxon>Actinomycetota</taxon>
        <taxon>Actinomycetes</taxon>
        <taxon>Micrococcales</taxon>
        <taxon>Microbacteriaceae</taxon>
        <taxon>Schumannella</taxon>
    </lineage>
</organism>
<dbReference type="SMART" id="SM00382">
    <property type="entry name" value="AAA"/>
    <property type="match status" value="1"/>
</dbReference>
<accession>A0A506Y1T6</accession>
<protein>
    <submittedName>
        <fullName evidence="7">AAA family ATPase</fullName>
    </submittedName>
</protein>
<dbReference type="AlphaFoldDB" id="A0A506Y1T6"/>
<evidence type="ECO:0000256" key="3">
    <source>
        <dbReference type="ARBA" id="ARBA00023054"/>
    </source>
</evidence>
<proteinExistence type="inferred from homology"/>
<dbReference type="InterPro" id="IPR003960">
    <property type="entry name" value="ATPase_AAA_CS"/>
</dbReference>
<name>A0A506Y1T6_9MICO</name>
<comment type="caution">
    <text evidence="7">The sequence shown here is derived from an EMBL/GenBank/DDBJ whole genome shotgun (WGS) entry which is preliminary data.</text>
</comment>